<dbReference type="PANTHER" id="PTHR42781">
    <property type="entry name" value="SPERMIDINE/PUTRESCINE IMPORT ATP-BINDING PROTEIN POTA"/>
    <property type="match status" value="1"/>
</dbReference>
<proteinExistence type="predicted"/>
<dbReference type="GO" id="GO:0015697">
    <property type="term" value="P:quaternary ammonium group transport"/>
    <property type="evidence" value="ECO:0007669"/>
    <property type="project" value="UniProtKB-ARBA"/>
</dbReference>
<dbReference type="RefSeq" id="WP_092066112.1">
    <property type="nucleotide sequence ID" value="NZ_FNIN01000012.1"/>
</dbReference>
<dbReference type="EMBL" id="FNIN01000012">
    <property type="protein sequence ID" value="SDN93903.1"/>
    <property type="molecule type" value="Genomic_DNA"/>
</dbReference>
<evidence type="ECO:0000256" key="3">
    <source>
        <dbReference type="ARBA" id="ARBA00022840"/>
    </source>
</evidence>
<sequence length="354" mass="40421">MNFLQIKNLHITLGNFFLKNINLSIEKGDYLTIIGPTGSGKTILLECIIGFYKPKQGQILLEGKNIVDLAPCKRNIGIVYQDYALLPNFTVFDNIAYGLRKKEKSKLKIKAKVLSIAQKLQIDDLLSRFPETLSGGEQQRVALARALIVNPKLLLMDEPLSALDINTKRELRILLKQTTKEFNTTIIHVTHDLDDVWSLANKVAFFKKGELLQFGTIKEIFSQPKTKFIAKFIGTDIFEARVQRVYSSGTLLECNGCILHTTDFQPSSKKVFLCIKPDEIMIFLEPPQKLPNIFPAYIEHIFKETNLFTLHLKSNNFSCRALMTYNMLKQLNLRPGKKVFIYLKPENLKIIPQT</sequence>
<keyword evidence="1" id="KW-0813">Transport</keyword>
<dbReference type="GO" id="GO:0016887">
    <property type="term" value="F:ATP hydrolysis activity"/>
    <property type="evidence" value="ECO:0007669"/>
    <property type="project" value="InterPro"/>
</dbReference>
<organism evidence="5 6">
    <name type="scientific">Desulfonauticus submarinus</name>
    <dbReference type="NCBI Taxonomy" id="206665"/>
    <lineage>
        <taxon>Bacteria</taxon>
        <taxon>Pseudomonadati</taxon>
        <taxon>Thermodesulfobacteriota</taxon>
        <taxon>Desulfovibrionia</taxon>
        <taxon>Desulfovibrionales</taxon>
        <taxon>Desulfonauticaceae</taxon>
        <taxon>Desulfonauticus</taxon>
    </lineage>
</organism>
<protein>
    <submittedName>
        <fullName evidence="5">Molybdate transport system ATP-binding protein</fullName>
    </submittedName>
</protein>
<dbReference type="OrthoDB" id="9809450at2"/>
<dbReference type="PANTHER" id="PTHR42781:SF7">
    <property type="entry name" value="MOLYBDENUM ABC TRANSPORTER, ATP-BINDING PROTEIN"/>
    <property type="match status" value="1"/>
</dbReference>
<evidence type="ECO:0000256" key="1">
    <source>
        <dbReference type="ARBA" id="ARBA00022448"/>
    </source>
</evidence>
<dbReference type="InterPro" id="IPR003593">
    <property type="entry name" value="AAA+_ATPase"/>
</dbReference>
<keyword evidence="3 5" id="KW-0067">ATP-binding</keyword>
<dbReference type="InterPro" id="IPR017871">
    <property type="entry name" value="ABC_transporter-like_CS"/>
</dbReference>
<dbReference type="Pfam" id="PF00005">
    <property type="entry name" value="ABC_tran"/>
    <property type="match status" value="1"/>
</dbReference>
<dbReference type="Proteomes" id="UP000199602">
    <property type="component" value="Unassembled WGS sequence"/>
</dbReference>
<dbReference type="InterPro" id="IPR027417">
    <property type="entry name" value="P-loop_NTPase"/>
</dbReference>
<dbReference type="STRING" id="206665.SAMN04488516_11242"/>
<evidence type="ECO:0000256" key="2">
    <source>
        <dbReference type="ARBA" id="ARBA00022741"/>
    </source>
</evidence>
<dbReference type="SUPFAM" id="SSF52540">
    <property type="entry name" value="P-loop containing nucleoside triphosphate hydrolases"/>
    <property type="match status" value="1"/>
</dbReference>
<evidence type="ECO:0000259" key="4">
    <source>
        <dbReference type="PROSITE" id="PS50893"/>
    </source>
</evidence>
<keyword evidence="6" id="KW-1185">Reference proteome</keyword>
<dbReference type="SMART" id="SM00382">
    <property type="entry name" value="AAA"/>
    <property type="match status" value="1"/>
</dbReference>
<gene>
    <name evidence="5" type="ORF">SAMN04488516_11242</name>
</gene>
<accession>A0A1H0FGU9</accession>
<evidence type="ECO:0000313" key="6">
    <source>
        <dbReference type="Proteomes" id="UP000199602"/>
    </source>
</evidence>
<name>A0A1H0FGU9_9BACT</name>
<dbReference type="AlphaFoldDB" id="A0A1H0FGU9"/>
<dbReference type="FunFam" id="3.40.50.300:FF:000425">
    <property type="entry name" value="Probable ABC transporter, ATP-binding subunit"/>
    <property type="match status" value="1"/>
</dbReference>
<keyword evidence="2" id="KW-0547">Nucleotide-binding</keyword>
<reference evidence="5 6" key="1">
    <citation type="submission" date="2016-10" db="EMBL/GenBank/DDBJ databases">
        <authorList>
            <person name="de Groot N.N."/>
        </authorList>
    </citation>
    <scope>NUCLEOTIDE SEQUENCE [LARGE SCALE GENOMIC DNA]</scope>
    <source>
        <strain evidence="5 6">DSM 15269</strain>
    </source>
</reference>
<dbReference type="InterPro" id="IPR003439">
    <property type="entry name" value="ABC_transporter-like_ATP-bd"/>
</dbReference>
<dbReference type="GO" id="GO:0005524">
    <property type="term" value="F:ATP binding"/>
    <property type="evidence" value="ECO:0007669"/>
    <property type="project" value="UniProtKB-KW"/>
</dbReference>
<dbReference type="PROSITE" id="PS00211">
    <property type="entry name" value="ABC_TRANSPORTER_1"/>
    <property type="match status" value="1"/>
</dbReference>
<evidence type="ECO:0000313" key="5">
    <source>
        <dbReference type="EMBL" id="SDN93903.1"/>
    </source>
</evidence>
<dbReference type="InterPro" id="IPR050093">
    <property type="entry name" value="ABC_SmlMolc_Importer"/>
</dbReference>
<dbReference type="InterPro" id="IPR008995">
    <property type="entry name" value="Mo/tungstate-bd_C_term_dom"/>
</dbReference>
<dbReference type="SUPFAM" id="SSF50331">
    <property type="entry name" value="MOP-like"/>
    <property type="match status" value="1"/>
</dbReference>
<dbReference type="Gene3D" id="3.40.50.300">
    <property type="entry name" value="P-loop containing nucleotide triphosphate hydrolases"/>
    <property type="match status" value="1"/>
</dbReference>
<dbReference type="PROSITE" id="PS50893">
    <property type="entry name" value="ABC_TRANSPORTER_2"/>
    <property type="match status" value="1"/>
</dbReference>
<feature type="domain" description="ABC transporter" evidence="4">
    <location>
        <begin position="1"/>
        <end position="233"/>
    </location>
</feature>